<reference evidence="3" key="1">
    <citation type="journal article" date="2020" name="Nature">
        <title>Giant virus diversity and host interactions through global metagenomics.</title>
        <authorList>
            <person name="Schulz F."/>
            <person name="Roux S."/>
            <person name="Paez-Espino D."/>
            <person name="Jungbluth S."/>
            <person name="Walsh D.A."/>
            <person name="Denef V.J."/>
            <person name="McMahon K.D."/>
            <person name="Konstantinidis K.T."/>
            <person name="Eloe-Fadrosh E.A."/>
            <person name="Kyrpides N.C."/>
            <person name="Woyke T."/>
        </authorList>
    </citation>
    <scope>NUCLEOTIDE SEQUENCE</scope>
    <source>
        <strain evidence="3">GVMAG-M-3300023184-86</strain>
    </source>
</reference>
<protein>
    <recommendedName>
        <fullName evidence="4">Major capsid protein N-terminal domain-containing protein</fullName>
    </recommendedName>
</protein>
<dbReference type="Pfam" id="PF16903">
    <property type="entry name" value="Capsid_N"/>
    <property type="match status" value="1"/>
</dbReference>
<dbReference type="InterPro" id="IPR031654">
    <property type="entry name" value="Capsid_N"/>
</dbReference>
<dbReference type="Pfam" id="PF04451">
    <property type="entry name" value="Capsid_NCLDV"/>
    <property type="match status" value="1"/>
</dbReference>
<evidence type="ECO:0000259" key="1">
    <source>
        <dbReference type="Pfam" id="PF04451"/>
    </source>
</evidence>
<name>A0A6C0IGP3_9ZZZZ</name>
<evidence type="ECO:0008006" key="4">
    <source>
        <dbReference type="Google" id="ProtNLM"/>
    </source>
</evidence>
<dbReference type="EMBL" id="MN740167">
    <property type="protein sequence ID" value="QHT91626.1"/>
    <property type="molecule type" value="Genomic_DNA"/>
</dbReference>
<dbReference type="SUPFAM" id="SSF49749">
    <property type="entry name" value="Group II dsDNA viruses VP"/>
    <property type="match status" value="2"/>
</dbReference>
<evidence type="ECO:0000313" key="3">
    <source>
        <dbReference type="EMBL" id="QHT91626.1"/>
    </source>
</evidence>
<feature type="domain" description="Major capsid protein N-terminal" evidence="2">
    <location>
        <begin position="25"/>
        <end position="246"/>
    </location>
</feature>
<organism evidence="3">
    <name type="scientific">viral metagenome</name>
    <dbReference type="NCBI Taxonomy" id="1070528"/>
    <lineage>
        <taxon>unclassified sequences</taxon>
        <taxon>metagenomes</taxon>
        <taxon>organismal metagenomes</taxon>
    </lineage>
</organism>
<accession>A0A6C0IGP3</accession>
<sequence>MAGGLLNLVSSGQQNIILNGNPSKTFWKSTYQKYTNFGLQKFRVDYQGAKSLRLTEESTFDFKIPRYADLLMDTYLSVEMPNIWSPIMPPQETVLPDGSLNYTDWAPYEFKWIDNLGAQMISRITITCGNQKIQEYSGQYLLSMVQRDFSDVKKDLFNEMIGNIPELNDPGNDGTRVNAYPNAYYTTSPAGAEPSIRGKILYIPLNTWFNLKTQMAFPLVALQYNELQISVTFRPINQIFMIRDVFDYVNNFPYVAPNFNQYYMQMYRFLQTPPDVTLGPNSYDDTRTIWNADIHLNCTYCFLSNDEQKLFAKNEQKYMFKQVHEQIFYNVTGPNKVQLDSIGLISSWMWYFQRSDANLRNTWSNYTNWPYNYIPSDLIMAPESGEYSNPLPPPSSIGPGLNPNGLPTGYMITGVYNSDNQKNILLALGILLDGQYRENLQPAGIYNYVEKYVRTSGNAPSGLYCYNFCVNNGPFDLQPSGAINMNRFNNVELEFTTIVPALDPLAQVLTICDPQTGEIIGINKPTWRIYDYNFNMVLFEERINVVTFIGGNAGLMYAT</sequence>
<dbReference type="GO" id="GO:0005198">
    <property type="term" value="F:structural molecule activity"/>
    <property type="evidence" value="ECO:0007669"/>
    <property type="project" value="InterPro"/>
</dbReference>
<dbReference type="Gene3D" id="2.70.9.20">
    <property type="entry name" value="Major capsid protein Vp54"/>
    <property type="match status" value="1"/>
</dbReference>
<proteinExistence type="predicted"/>
<dbReference type="Gene3D" id="2.70.9.10">
    <property type="entry name" value="Adenovirus Type 2 Hexon, domain 4"/>
    <property type="match status" value="1"/>
</dbReference>
<feature type="domain" description="Major capsid protein C-terminal" evidence="1">
    <location>
        <begin position="307"/>
        <end position="499"/>
    </location>
</feature>
<dbReference type="InterPro" id="IPR016112">
    <property type="entry name" value="VP_dsDNA_II"/>
</dbReference>
<dbReference type="AlphaFoldDB" id="A0A6C0IGP3"/>
<dbReference type="InterPro" id="IPR038519">
    <property type="entry name" value="MCP_C_sf"/>
</dbReference>
<dbReference type="InterPro" id="IPR007542">
    <property type="entry name" value="MCP_C"/>
</dbReference>
<evidence type="ECO:0000259" key="2">
    <source>
        <dbReference type="Pfam" id="PF16903"/>
    </source>
</evidence>